<reference evidence="2 3" key="1">
    <citation type="journal article" date="2016" name="Nat. Commun.">
        <title>Thousands of microbial genomes shed light on interconnected biogeochemical processes in an aquifer system.</title>
        <authorList>
            <person name="Anantharaman K."/>
            <person name="Brown C.T."/>
            <person name="Hug L.A."/>
            <person name="Sharon I."/>
            <person name="Castelle C.J."/>
            <person name="Probst A.J."/>
            <person name="Thomas B.C."/>
            <person name="Singh A."/>
            <person name="Wilkins M.J."/>
            <person name="Karaoz U."/>
            <person name="Brodie E.L."/>
            <person name="Williams K.H."/>
            <person name="Hubbard S.S."/>
            <person name="Banfield J.F."/>
        </authorList>
    </citation>
    <scope>NUCLEOTIDE SEQUENCE [LARGE SCALE GENOMIC DNA]</scope>
    <source>
        <strain evidence="3">RIFCSPLOWO2_12_FULL_64_10</strain>
    </source>
</reference>
<dbReference type="InterPro" id="IPR005025">
    <property type="entry name" value="FMN_Rdtase-like_dom"/>
</dbReference>
<dbReference type="EMBL" id="MFKF01000424">
    <property type="protein sequence ID" value="OGG43861.1"/>
    <property type="molecule type" value="Genomic_DNA"/>
</dbReference>
<accession>A0A1F6C3Z2</accession>
<evidence type="ECO:0000313" key="2">
    <source>
        <dbReference type="EMBL" id="OGG43861.1"/>
    </source>
</evidence>
<comment type="caution">
    <text evidence="2">The sequence shown here is derived from an EMBL/GenBank/DDBJ whole genome shotgun (WGS) entry which is preliminary data.</text>
</comment>
<evidence type="ECO:0000313" key="3">
    <source>
        <dbReference type="Proteomes" id="UP000178606"/>
    </source>
</evidence>
<evidence type="ECO:0000259" key="1">
    <source>
        <dbReference type="Pfam" id="PF03358"/>
    </source>
</evidence>
<dbReference type="InterPro" id="IPR029039">
    <property type="entry name" value="Flavoprotein-like_sf"/>
</dbReference>
<protein>
    <submittedName>
        <fullName evidence="2">NADPH-dependent FMN reductase</fullName>
    </submittedName>
</protein>
<dbReference type="PANTHER" id="PTHR30543">
    <property type="entry name" value="CHROMATE REDUCTASE"/>
    <property type="match status" value="1"/>
</dbReference>
<dbReference type="Pfam" id="PF03358">
    <property type="entry name" value="FMN_red"/>
    <property type="match status" value="1"/>
</dbReference>
<gene>
    <name evidence="2" type="ORF">A3F84_27540</name>
</gene>
<dbReference type="Proteomes" id="UP000178606">
    <property type="component" value="Unassembled WGS sequence"/>
</dbReference>
<organism evidence="2 3">
    <name type="scientific">Handelsmanbacteria sp. (strain RIFCSPLOWO2_12_FULL_64_10)</name>
    <dbReference type="NCBI Taxonomy" id="1817868"/>
    <lineage>
        <taxon>Bacteria</taxon>
        <taxon>Candidatus Handelsmaniibacteriota</taxon>
    </lineage>
</organism>
<dbReference type="PANTHER" id="PTHR30543:SF21">
    <property type="entry name" value="NAD(P)H-DEPENDENT FMN REDUCTASE LOT6"/>
    <property type="match status" value="1"/>
</dbReference>
<dbReference type="Gene3D" id="3.40.50.360">
    <property type="match status" value="1"/>
</dbReference>
<dbReference type="GO" id="GO:0005829">
    <property type="term" value="C:cytosol"/>
    <property type="evidence" value="ECO:0007669"/>
    <property type="project" value="TreeGrafter"/>
</dbReference>
<feature type="domain" description="NADPH-dependent FMN reductase-like" evidence="1">
    <location>
        <begin position="9"/>
        <end position="143"/>
    </location>
</feature>
<sequence>MEPSEGSIRIVVIQGSVRPGNYTSKASALVVDQLRQDPKVSAEVVDPARLDLPLPGTDPNAESARTLQETVGAASGVVLATPEYHGSFSSVMKLVIENLGFPSVLSGKPVALLGVAAGSIGAIKSLEQLRSVCSHIGAIVLPLPISVAHVQKVFDAEGRCLDPGVERLIRGVATTLLDYLRQNVCPRIQLERLLREGIA</sequence>
<proteinExistence type="predicted"/>
<dbReference type="AlphaFoldDB" id="A0A1F6C3Z2"/>
<dbReference type="InterPro" id="IPR050712">
    <property type="entry name" value="NAD(P)H-dep_reductase"/>
</dbReference>
<dbReference type="GO" id="GO:0016491">
    <property type="term" value="F:oxidoreductase activity"/>
    <property type="evidence" value="ECO:0007669"/>
    <property type="project" value="InterPro"/>
</dbReference>
<dbReference type="SUPFAM" id="SSF52218">
    <property type="entry name" value="Flavoproteins"/>
    <property type="match status" value="1"/>
</dbReference>
<dbReference type="GO" id="GO:0010181">
    <property type="term" value="F:FMN binding"/>
    <property type="evidence" value="ECO:0007669"/>
    <property type="project" value="TreeGrafter"/>
</dbReference>
<name>A0A1F6C3Z2_HANXR</name>